<protein>
    <submittedName>
        <fullName evidence="9">Simple sugar transport system permease protein</fullName>
    </submittedName>
</protein>
<evidence type="ECO:0000256" key="6">
    <source>
        <dbReference type="ARBA" id="ARBA00022989"/>
    </source>
</evidence>
<keyword evidence="5 8" id="KW-0812">Transmembrane</keyword>
<feature type="transmembrane region" description="Helical" evidence="8">
    <location>
        <begin position="14"/>
        <end position="37"/>
    </location>
</feature>
<evidence type="ECO:0000256" key="7">
    <source>
        <dbReference type="ARBA" id="ARBA00023136"/>
    </source>
</evidence>
<keyword evidence="7 8" id="KW-0472">Membrane</keyword>
<evidence type="ECO:0000256" key="8">
    <source>
        <dbReference type="SAM" id="Phobius"/>
    </source>
</evidence>
<feature type="transmembrane region" description="Helical" evidence="8">
    <location>
        <begin position="49"/>
        <end position="74"/>
    </location>
</feature>
<organism evidence="9 10">
    <name type="scientific">Labrys wisconsinensis</name>
    <dbReference type="NCBI Taxonomy" id="425677"/>
    <lineage>
        <taxon>Bacteria</taxon>
        <taxon>Pseudomonadati</taxon>
        <taxon>Pseudomonadota</taxon>
        <taxon>Alphaproteobacteria</taxon>
        <taxon>Hyphomicrobiales</taxon>
        <taxon>Xanthobacteraceae</taxon>
        <taxon>Labrys</taxon>
    </lineage>
</organism>
<feature type="transmembrane region" description="Helical" evidence="8">
    <location>
        <begin position="122"/>
        <end position="147"/>
    </location>
</feature>
<proteinExistence type="predicted"/>
<evidence type="ECO:0000256" key="1">
    <source>
        <dbReference type="ARBA" id="ARBA00004651"/>
    </source>
</evidence>
<evidence type="ECO:0000256" key="2">
    <source>
        <dbReference type="ARBA" id="ARBA00022448"/>
    </source>
</evidence>
<feature type="transmembrane region" description="Helical" evidence="8">
    <location>
        <begin position="299"/>
        <end position="318"/>
    </location>
</feature>
<dbReference type="CDD" id="cd06579">
    <property type="entry name" value="TM_PBP1_transp_AraH_like"/>
    <property type="match status" value="1"/>
</dbReference>
<keyword evidence="10" id="KW-1185">Reference proteome</keyword>
<gene>
    <name evidence="9" type="ORF">QO011_004401</name>
</gene>
<keyword evidence="3" id="KW-1003">Cell membrane</keyword>
<dbReference type="EMBL" id="JAUSVX010000008">
    <property type="protein sequence ID" value="MDQ0471378.1"/>
    <property type="molecule type" value="Genomic_DNA"/>
</dbReference>
<comment type="subcellular location">
    <subcellularLocation>
        <location evidence="1">Cell membrane</location>
        <topology evidence="1">Multi-pass membrane protein</topology>
    </subcellularLocation>
</comment>
<dbReference type="Pfam" id="PF02653">
    <property type="entry name" value="BPD_transp_2"/>
    <property type="match status" value="1"/>
</dbReference>
<evidence type="ECO:0000256" key="5">
    <source>
        <dbReference type="ARBA" id="ARBA00022692"/>
    </source>
</evidence>
<dbReference type="Proteomes" id="UP001242480">
    <property type="component" value="Unassembled WGS sequence"/>
</dbReference>
<evidence type="ECO:0000256" key="3">
    <source>
        <dbReference type="ARBA" id="ARBA00022475"/>
    </source>
</evidence>
<dbReference type="InterPro" id="IPR001851">
    <property type="entry name" value="ABC_transp_permease"/>
</dbReference>
<keyword evidence="9" id="KW-0762">Sugar transport</keyword>
<keyword evidence="4" id="KW-0997">Cell inner membrane</keyword>
<keyword evidence="2" id="KW-0813">Transport</keyword>
<dbReference type="PANTHER" id="PTHR32196:SF21">
    <property type="entry name" value="ABC TRANSPORTER PERMEASE PROTEIN YPHD-RELATED"/>
    <property type="match status" value="1"/>
</dbReference>
<name>A0ABU0JAT3_9HYPH</name>
<sequence>MRESLARFRSRHEFWLLLFIVALVVVLSLFSPSFFTARNLSDMLTSNAYLAILCSGLVVVLIAGGIDVSFTAIASVAQYVAVSYAKAVGGNWPVVFLIACAVGVLCGMFNAVLIYRFRIRSIIATIATLNVFYGLLITISGGRWISVLPDWFQRGISWFEVTDSDDYTYALNLQILLLVLSFVVTWCLLQRSSIGRQIYAMGGNPEAAQRLGFRVFRLHLLVYGYMGLTAGLASIAQAQLAQTVMPSSLVGKELDVLAAVVLGGASLTGGVGTVLGTILGVALLAIMQNGLLLVGVSSYWLQFFSGLVILIAMSITAIQMRRGQVRRRVAA</sequence>
<reference evidence="9 10" key="1">
    <citation type="submission" date="2023-07" db="EMBL/GenBank/DDBJ databases">
        <title>Genomic Encyclopedia of Type Strains, Phase IV (KMG-IV): sequencing the most valuable type-strain genomes for metagenomic binning, comparative biology and taxonomic classification.</title>
        <authorList>
            <person name="Goeker M."/>
        </authorList>
    </citation>
    <scope>NUCLEOTIDE SEQUENCE [LARGE SCALE GENOMIC DNA]</scope>
    <source>
        <strain evidence="9 10">DSM 19619</strain>
    </source>
</reference>
<keyword evidence="6 8" id="KW-1133">Transmembrane helix</keyword>
<dbReference type="PANTHER" id="PTHR32196">
    <property type="entry name" value="ABC TRANSPORTER PERMEASE PROTEIN YPHD-RELATED-RELATED"/>
    <property type="match status" value="1"/>
</dbReference>
<feature type="transmembrane region" description="Helical" evidence="8">
    <location>
        <begin position="256"/>
        <end position="287"/>
    </location>
</feature>
<evidence type="ECO:0000313" key="9">
    <source>
        <dbReference type="EMBL" id="MDQ0471378.1"/>
    </source>
</evidence>
<evidence type="ECO:0000256" key="4">
    <source>
        <dbReference type="ARBA" id="ARBA00022519"/>
    </source>
</evidence>
<accession>A0ABU0JAT3</accession>
<feature type="transmembrane region" description="Helical" evidence="8">
    <location>
        <begin position="94"/>
        <end position="115"/>
    </location>
</feature>
<evidence type="ECO:0000313" key="10">
    <source>
        <dbReference type="Proteomes" id="UP001242480"/>
    </source>
</evidence>
<dbReference type="RefSeq" id="WP_307276381.1">
    <property type="nucleotide sequence ID" value="NZ_JAUSVX010000008.1"/>
</dbReference>
<comment type="caution">
    <text evidence="9">The sequence shown here is derived from an EMBL/GenBank/DDBJ whole genome shotgun (WGS) entry which is preliminary data.</text>
</comment>
<feature type="transmembrane region" description="Helical" evidence="8">
    <location>
        <begin position="167"/>
        <end position="189"/>
    </location>
</feature>